<protein>
    <recommendedName>
        <fullName evidence="3">Nucleotidyl transferase domain-containing protein</fullName>
    </recommendedName>
</protein>
<dbReference type="GO" id="GO:0016779">
    <property type="term" value="F:nucleotidyltransferase activity"/>
    <property type="evidence" value="ECO:0007669"/>
    <property type="project" value="UniProtKB-KW"/>
</dbReference>
<reference evidence="4 5" key="1">
    <citation type="submission" date="2017-09" db="EMBL/GenBank/DDBJ databases">
        <title>Depth-based differentiation of microbial function through sediment-hosted aquifers and enrichment of novel symbionts in the deep terrestrial subsurface.</title>
        <authorList>
            <person name="Probst A.J."/>
            <person name="Ladd B."/>
            <person name="Jarett J.K."/>
            <person name="Geller-Mcgrath D.E."/>
            <person name="Sieber C.M."/>
            <person name="Emerson J.B."/>
            <person name="Anantharaman K."/>
            <person name="Thomas B.C."/>
            <person name="Malmstrom R."/>
            <person name="Stieglmeier M."/>
            <person name="Klingl A."/>
            <person name="Woyke T."/>
            <person name="Ryan C.M."/>
            <person name="Banfield J.F."/>
        </authorList>
    </citation>
    <scope>NUCLEOTIDE SEQUENCE [LARGE SCALE GENOMIC DNA]</scope>
    <source>
        <strain evidence="4">CG11_big_fil_rev_8_21_14_0_20_38_23</strain>
    </source>
</reference>
<dbReference type="InterPro" id="IPR005835">
    <property type="entry name" value="NTP_transferase_dom"/>
</dbReference>
<evidence type="ECO:0000259" key="3">
    <source>
        <dbReference type="Pfam" id="PF00483"/>
    </source>
</evidence>
<feature type="domain" description="Nucleotidyl transferase" evidence="3">
    <location>
        <begin position="7"/>
        <end position="239"/>
    </location>
</feature>
<dbReference type="SUPFAM" id="SSF53448">
    <property type="entry name" value="Nucleotide-diphospho-sugar transferases"/>
    <property type="match status" value="1"/>
</dbReference>
<dbReference type="InterPro" id="IPR050065">
    <property type="entry name" value="GlmU-like"/>
</dbReference>
<gene>
    <name evidence="4" type="ORF">COV54_03405</name>
</gene>
<dbReference type="PANTHER" id="PTHR43584">
    <property type="entry name" value="NUCLEOTIDYL TRANSFERASE"/>
    <property type="match status" value="1"/>
</dbReference>
<sequence length="248" mass="28752">MAEMIKKVVIAAAGYGTRMLHLATNKPKHLINIRERPFLYYLLSNLKEAGLEEMILVVGYKKGAMEEFRRRYKKEFPLLLVDQFAIAGKEKYGTAIPLQCVKEIVGQENFLMVFGDNLYSPQDINFLRVDDNYHYISVIENPHPEKYGAVITNGEFLVKLVEKPKTFVSNFINTGLHKFTPEIFEAADKITPSLNGEYVLTDAIHLLAQNRRVKVKQISDYWLDFGNPGDIFKMWKFLERNKKIFEHQ</sequence>
<keyword evidence="1" id="KW-0808">Transferase</keyword>
<dbReference type="InterPro" id="IPR029044">
    <property type="entry name" value="Nucleotide-diphossugar_trans"/>
</dbReference>
<evidence type="ECO:0000313" key="5">
    <source>
        <dbReference type="Proteomes" id="UP000228867"/>
    </source>
</evidence>
<evidence type="ECO:0000313" key="4">
    <source>
        <dbReference type="EMBL" id="PIR06119.1"/>
    </source>
</evidence>
<dbReference type="CDD" id="cd04181">
    <property type="entry name" value="NTP_transferase"/>
    <property type="match status" value="1"/>
</dbReference>
<dbReference type="Proteomes" id="UP000228867">
    <property type="component" value="Unassembled WGS sequence"/>
</dbReference>
<dbReference type="EMBL" id="PCWR01000067">
    <property type="protein sequence ID" value="PIR06119.1"/>
    <property type="molecule type" value="Genomic_DNA"/>
</dbReference>
<comment type="caution">
    <text evidence="4">The sequence shown here is derived from an EMBL/GenBank/DDBJ whole genome shotgun (WGS) entry which is preliminary data.</text>
</comment>
<dbReference type="Pfam" id="PF00483">
    <property type="entry name" value="NTP_transferase"/>
    <property type="match status" value="1"/>
</dbReference>
<dbReference type="PANTHER" id="PTHR43584:SF8">
    <property type="entry name" value="N-ACETYLMURAMATE ALPHA-1-PHOSPHATE URIDYLYLTRANSFERASE"/>
    <property type="match status" value="1"/>
</dbReference>
<name>A0A2H0NB37_9BACT</name>
<evidence type="ECO:0000256" key="2">
    <source>
        <dbReference type="ARBA" id="ARBA00022695"/>
    </source>
</evidence>
<organism evidence="4 5">
    <name type="scientific">Candidatus Jorgensenbacteria bacterium CG11_big_fil_rev_8_21_14_0_20_38_23</name>
    <dbReference type="NCBI Taxonomy" id="1974594"/>
    <lineage>
        <taxon>Bacteria</taxon>
        <taxon>Candidatus Joergenseniibacteriota</taxon>
    </lineage>
</organism>
<evidence type="ECO:0000256" key="1">
    <source>
        <dbReference type="ARBA" id="ARBA00022679"/>
    </source>
</evidence>
<proteinExistence type="predicted"/>
<accession>A0A2H0NB37</accession>
<dbReference type="AlphaFoldDB" id="A0A2H0NB37"/>
<dbReference type="Gene3D" id="3.90.550.10">
    <property type="entry name" value="Spore Coat Polysaccharide Biosynthesis Protein SpsA, Chain A"/>
    <property type="match status" value="1"/>
</dbReference>
<keyword evidence="2" id="KW-0548">Nucleotidyltransferase</keyword>